<feature type="compositionally biased region" description="Low complexity" evidence="1">
    <location>
        <begin position="35"/>
        <end position="47"/>
    </location>
</feature>
<keyword evidence="3" id="KW-1185">Reference proteome</keyword>
<reference evidence="2" key="1">
    <citation type="submission" date="2018-11" db="EMBL/GenBank/DDBJ databases">
        <authorList>
            <consortium name="Pathogen Informatics"/>
        </authorList>
    </citation>
    <scope>NUCLEOTIDE SEQUENCE</scope>
</reference>
<comment type="caution">
    <text evidence="2">The sequence shown here is derived from an EMBL/GenBank/DDBJ whole genome shotgun (WGS) entry which is preliminary data.</text>
</comment>
<sequence>TNWQQGVLEKFAPSFGQHRRRHSNYHPPPWPPSSHPTTLLPSSRLPTAHSGQPQHMHHYHLHNCYALFKGPRRLLHLRTLSLLPFRPLYQKTPFACSHFVAGRVYLVLSPWSEDGAVRWGGVTSGSGASSCRRPTNPFTLVDRFRCQLNLRRHRVGVLRPGHFPEGTGRLTSRPNSHVLLLPVGLRESIFTTVSTCASAHSDPGGRNHGLSGVIRSEGPTQADRLQALGQIKPLDPENWAARRTSAMGNGYIALLALGMAPYL</sequence>
<feature type="region of interest" description="Disordered" evidence="1">
    <location>
        <begin position="16"/>
        <end position="54"/>
    </location>
</feature>
<evidence type="ECO:0000256" key="1">
    <source>
        <dbReference type="SAM" id="MobiDB-lite"/>
    </source>
</evidence>
<evidence type="ECO:0000313" key="3">
    <source>
        <dbReference type="Proteomes" id="UP000784294"/>
    </source>
</evidence>
<name>A0A3S4ZJQ2_9PLAT</name>
<dbReference type="AlphaFoldDB" id="A0A3S4ZJQ2"/>
<accession>A0A3S4ZJQ2</accession>
<gene>
    <name evidence="2" type="ORF">PXEA_LOCUS6764</name>
</gene>
<dbReference type="EMBL" id="CAAALY010017438">
    <property type="protein sequence ID" value="VEL13324.1"/>
    <property type="molecule type" value="Genomic_DNA"/>
</dbReference>
<evidence type="ECO:0000313" key="2">
    <source>
        <dbReference type="EMBL" id="VEL13324.1"/>
    </source>
</evidence>
<dbReference type="Proteomes" id="UP000784294">
    <property type="component" value="Unassembled WGS sequence"/>
</dbReference>
<organism evidence="2 3">
    <name type="scientific">Protopolystoma xenopodis</name>
    <dbReference type="NCBI Taxonomy" id="117903"/>
    <lineage>
        <taxon>Eukaryota</taxon>
        <taxon>Metazoa</taxon>
        <taxon>Spiralia</taxon>
        <taxon>Lophotrochozoa</taxon>
        <taxon>Platyhelminthes</taxon>
        <taxon>Monogenea</taxon>
        <taxon>Polyopisthocotylea</taxon>
        <taxon>Polystomatidea</taxon>
        <taxon>Polystomatidae</taxon>
        <taxon>Protopolystoma</taxon>
    </lineage>
</organism>
<protein>
    <submittedName>
        <fullName evidence="2">Uncharacterized protein</fullName>
    </submittedName>
</protein>
<proteinExistence type="predicted"/>
<feature type="non-terminal residue" evidence="2">
    <location>
        <position position="1"/>
    </location>
</feature>